<feature type="coiled-coil region" evidence="1">
    <location>
        <begin position="64"/>
        <end position="98"/>
    </location>
</feature>
<accession>A0AAD7NVP9</accession>
<dbReference type="AlphaFoldDB" id="A0AAD7NVP9"/>
<evidence type="ECO:0000313" key="3">
    <source>
        <dbReference type="Proteomes" id="UP001215598"/>
    </source>
</evidence>
<protein>
    <recommendedName>
        <fullName evidence="4">F-box domain-containing protein</fullName>
    </recommendedName>
</protein>
<organism evidence="2 3">
    <name type="scientific">Mycena metata</name>
    <dbReference type="NCBI Taxonomy" id="1033252"/>
    <lineage>
        <taxon>Eukaryota</taxon>
        <taxon>Fungi</taxon>
        <taxon>Dikarya</taxon>
        <taxon>Basidiomycota</taxon>
        <taxon>Agaricomycotina</taxon>
        <taxon>Agaricomycetes</taxon>
        <taxon>Agaricomycetidae</taxon>
        <taxon>Agaricales</taxon>
        <taxon>Marasmiineae</taxon>
        <taxon>Mycenaceae</taxon>
        <taxon>Mycena</taxon>
    </lineage>
</organism>
<dbReference type="Proteomes" id="UP001215598">
    <property type="component" value="Unassembled WGS sequence"/>
</dbReference>
<sequence length="545" mass="60934">MMATKSRCSQCGFEIAEPLAKNPLDFEFAAPGSRHYTLLNSDEVPLDPELDMIASVVSETETHLARLDDVISKTNAHLACLEDEVASVRERMRQLEEQRAPLHSYRAQNQAVRSPLRRIPPEVLAEIFLWTLPTPQRAVERLRFSAMESPWVLTHVSRRWRAVAISSPALWSLLPITCGTKNNSLYYPLSMIETHLARASKLKIHFYGTEADSQSQTEIFRLLAAHADRWEELSLGLTSALVPLLDSLMGRLPHLRRTWIQWNGRESQAEGVETIEIFESAPSLVAFGAAKYHYIPYLLPAKQLTSYQLDAPWGTHRDILKLATGLIEARVNVPFADDEPWPDPGPIISMSCLRRLFVSHVEILQFLQFPVLKEIALDMGLDEDVLPHLEPSLIRSACPLRMLCFDGCPPADATLSVLQRFPSIKELAIIVDTVEDSGRLTRFMTSLTVSKTEETTVVAPQLNRVSLGSEDKGYIDYDTFLGMVESRWRSAHCALKGAALLIAAGGTPVRSDLGVLRKEGLDLVLAEGLDASNAIDYLLMYPGWN</sequence>
<dbReference type="EMBL" id="JARKIB010000008">
    <property type="protein sequence ID" value="KAJ7777087.1"/>
    <property type="molecule type" value="Genomic_DNA"/>
</dbReference>
<comment type="caution">
    <text evidence="2">The sequence shown here is derived from an EMBL/GenBank/DDBJ whole genome shotgun (WGS) entry which is preliminary data.</text>
</comment>
<reference evidence="2" key="1">
    <citation type="submission" date="2023-03" db="EMBL/GenBank/DDBJ databases">
        <title>Massive genome expansion in bonnet fungi (Mycena s.s.) driven by repeated elements and novel gene families across ecological guilds.</title>
        <authorList>
            <consortium name="Lawrence Berkeley National Laboratory"/>
            <person name="Harder C.B."/>
            <person name="Miyauchi S."/>
            <person name="Viragh M."/>
            <person name="Kuo A."/>
            <person name="Thoen E."/>
            <person name="Andreopoulos B."/>
            <person name="Lu D."/>
            <person name="Skrede I."/>
            <person name="Drula E."/>
            <person name="Henrissat B."/>
            <person name="Morin E."/>
            <person name="Kohler A."/>
            <person name="Barry K."/>
            <person name="LaButti K."/>
            <person name="Morin E."/>
            <person name="Salamov A."/>
            <person name="Lipzen A."/>
            <person name="Mereny Z."/>
            <person name="Hegedus B."/>
            <person name="Baldrian P."/>
            <person name="Stursova M."/>
            <person name="Weitz H."/>
            <person name="Taylor A."/>
            <person name="Grigoriev I.V."/>
            <person name="Nagy L.G."/>
            <person name="Martin F."/>
            <person name="Kauserud H."/>
        </authorList>
    </citation>
    <scope>NUCLEOTIDE SEQUENCE</scope>
    <source>
        <strain evidence="2">CBHHK182m</strain>
    </source>
</reference>
<evidence type="ECO:0000313" key="2">
    <source>
        <dbReference type="EMBL" id="KAJ7777087.1"/>
    </source>
</evidence>
<gene>
    <name evidence="2" type="ORF">B0H16DRAFT_1360738</name>
</gene>
<evidence type="ECO:0008006" key="4">
    <source>
        <dbReference type="Google" id="ProtNLM"/>
    </source>
</evidence>
<proteinExistence type="predicted"/>
<evidence type="ECO:0000256" key="1">
    <source>
        <dbReference type="SAM" id="Coils"/>
    </source>
</evidence>
<keyword evidence="3" id="KW-1185">Reference proteome</keyword>
<keyword evidence="1" id="KW-0175">Coiled coil</keyword>
<name>A0AAD7NVP9_9AGAR</name>